<protein>
    <submittedName>
        <fullName evidence="1">Uncharacterized protein</fullName>
    </submittedName>
</protein>
<name>A0ACD6ACE3_AVESA</name>
<reference evidence="1" key="2">
    <citation type="submission" date="2025-09" db="UniProtKB">
        <authorList>
            <consortium name="EnsemblPlants"/>
        </authorList>
    </citation>
    <scope>IDENTIFICATION</scope>
</reference>
<dbReference type="Proteomes" id="UP001732700">
    <property type="component" value="Chromosome 7D"/>
</dbReference>
<dbReference type="EnsemblPlants" id="AVESA.00010b.r2.7DG1347720.1">
    <property type="protein sequence ID" value="AVESA.00010b.r2.7DG1347720.1.CDS"/>
    <property type="gene ID" value="AVESA.00010b.r2.7DG1347720"/>
</dbReference>
<evidence type="ECO:0000313" key="2">
    <source>
        <dbReference type="Proteomes" id="UP001732700"/>
    </source>
</evidence>
<evidence type="ECO:0000313" key="1">
    <source>
        <dbReference type="EnsemblPlants" id="AVESA.00010b.r2.7DG1347720.1.CDS"/>
    </source>
</evidence>
<sequence>MDEHLDALLSLCPCLCVLLLSHKSTTWTGDHWRRTVHSTTLEELEVDSERAWVSRVDIAAPAVKQLRVSFWADDEISISISAPMVEKFWWLCRYATGAIRFGLWSLHTLRLGTAETPGQLPSLKIYVSNADYDLSAEDEEANLAQEIEKHLVIEFSDLELHLAAHGHVFGALVFHILGMNRIRNAIRRFKIFRERFREKEACPANCPCEPTDWRTQTIALTALEEVEIDGFQGDDHEYDLLELIFSCAPMLKRMTVKISCKVSSSNNACTKLHDIFAARSSVECHVYLYSVTKEKNLLSRLADHLLVSWHTLFYSCYIP</sequence>
<reference evidence="1" key="1">
    <citation type="submission" date="2021-05" db="EMBL/GenBank/DDBJ databases">
        <authorList>
            <person name="Scholz U."/>
            <person name="Mascher M."/>
            <person name="Fiebig A."/>
        </authorList>
    </citation>
    <scope>NUCLEOTIDE SEQUENCE [LARGE SCALE GENOMIC DNA]</scope>
</reference>
<accession>A0ACD6ACE3</accession>
<keyword evidence="2" id="KW-1185">Reference proteome</keyword>
<organism evidence="1 2">
    <name type="scientific">Avena sativa</name>
    <name type="common">Oat</name>
    <dbReference type="NCBI Taxonomy" id="4498"/>
    <lineage>
        <taxon>Eukaryota</taxon>
        <taxon>Viridiplantae</taxon>
        <taxon>Streptophyta</taxon>
        <taxon>Embryophyta</taxon>
        <taxon>Tracheophyta</taxon>
        <taxon>Spermatophyta</taxon>
        <taxon>Magnoliopsida</taxon>
        <taxon>Liliopsida</taxon>
        <taxon>Poales</taxon>
        <taxon>Poaceae</taxon>
        <taxon>BOP clade</taxon>
        <taxon>Pooideae</taxon>
        <taxon>Poodae</taxon>
        <taxon>Poeae</taxon>
        <taxon>Poeae Chloroplast Group 1 (Aveneae type)</taxon>
        <taxon>Aveninae</taxon>
        <taxon>Avena</taxon>
    </lineage>
</organism>
<proteinExistence type="predicted"/>